<dbReference type="VEuPathDB" id="GiardiaDB:GL50803_8501"/>
<protein>
    <submittedName>
        <fullName evidence="1">High cysteine membrane protein</fullName>
    </submittedName>
</protein>
<evidence type="ECO:0000313" key="2">
    <source>
        <dbReference type="Proteomes" id="UP000001548"/>
    </source>
</evidence>
<organism evidence="1 2">
    <name type="scientific">Giardia intestinalis (strain ATCC 50803 / WB clone C6)</name>
    <name type="common">Giardia lamblia</name>
    <dbReference type="NCBI Taxonomy" id="184922"/>
    <lineage>
        <taxon>Eukaryota</taxon>
        <taxon>Metamonada</taxon>
        <taxon>Diplomonadida</taxon>
        <taxon>Hexamitidae</taxon>
        <taxon>Giardiinae</taxon>
        <taxon>Giardia</taxon>
    </lineage>
</organism>
<dbReference type="OMA" id="CAINQIP"/>
<dbReference type="EMBL" id="AACB03000004">
    <property type="protein sequence ID" value="KAE8302055.1"/>
    <property type="molecule type" value="Genomic_DNA"/>
</dbReference>
<keyword evidence="2" id="KW-1185">Reference proteome</keyword>
<reference evidence="1 2" key="1">
    <citation type="journal article" date="2007" name="Science">
        <title>Genomic minimalism in the early diverging intestinal parasite Giardia lamblia.</title>
        <authorList>
            <person name="Morrison H.G."/>
            <person name="McArthur A.G."/>
            <person name="Gillin F.D."/>
            <person name="Aley S.B."/>
            <person name="Adam R.D."/>
            <person name="Olsen G.J."/>
            <person name="Best A.A."/>
            <person name="Cande W.Z."/>
            <person name="Chen F."/>
            <person name="Cipriano M.J."/>
            <person name="Davids B.J."/>
            <person name="Dawson S.C."/>
            <person name="Elmendorf H.G."/>
            <person name="Hehl A.B."/>
            <person name="Holder M.E."/>
            <person name="Huse S.M."/>
            <person name="Kim U.U."/>
            <person name="Lasek-Nesselquist E."/>
            <person name="Manning G."/>
            <person name="Nigam A."/>
            <person name="Nixon J.E."/>
            <person name="Palm D."/>
            <person name="Passamaneck N.E."/>
            <person name="Prabhu A."/>
            <person name="Reich C.I."/>
            <person name="Reiner D.S."/>
            <person name="Samuelson J."/>
            <person name="Svard S.G."/>
            <person name="Sogin M.L."/>
        </authorList>
    </citation>
    <scope>NUCLEOTIDE SEQUENCE [LARGE SCALE GENOMIC DNA]</scope>
    <source>
        <strain evidence="1 2">WB C6</strain>
    </source>
</reference>
<dbReference type="Proteomes" id="UP000001548">
    <property type="component" value="Unassembled WGS sequence"/>
</dbReference>
<dbReference type="AlphaFoldDB" id="D3KGT8"/>
<dbReference type="HOGENOM" id="CLU_1182075_0_0_1"/>
<accession>D3KGT8</accession>
<evidence type="ECO:0000313" key="1">
    <source>
        <dbReference type="EMBL" id="KAE8302055.1"/>
    </source>
</evidence>
<name>D3KGT8_GIAIC</name>
<sequence length="235" mass="24947">MLKLMQLSLLWAFLSDLNKVDTGSDKCDFTTSQVPPGSCAGPLERALKMRLAAALPLTNTGCAINQIPFRPDSSTTITKCGQCDPQQTLPSGYNPNCPISHICNDAGLCTRANAYELFGQPCPGGGASLWCGSLICINRRCAQCVDGTVIGGYTCIGGQYYGDYLAKMRADASTITAFCAIAVTCAVILLCSVVGCVQCTILKRKIKQHIYQKIPTTNVTSATLLSTTPLTNAQS</sequence>
<comment type="caution">
    <text evidence="1">The sequence shown here is derived from an EMBL/GenBank/DDBJ whole genome shotgun (WGS) entry which is preliminary data.</text>
</comment>
<proteinExistence type="predicted"/>
<gene>
    <name evidence="1" type="ORF">GL50803_008501</name>
</gene>